<evidence type="ECO:0000256" key="1">
    <source>
        <dbReference type="SAM" id="MobiDB-lite"/>
    </source>
</evidence>
<dbReference type="Proteomes" id="UP000027138">
    <property type="component" value="Unassembled WGS sequence"/>
</dbReference>
<dbReference type="AlphaFoldDB" id="A0A067KJK3"/>
<name>A0A067KJK3_JATCU</name>
<accession>A0A067KJK3</accession>
<proteinExistence type="predicted"/>
<protein>
    <submittedName>
        <fullName evidence="2">Uncharacterized protein</fullName>
    </submittedName>
</protein>
<evidence type="ECO:0000313" key="3">
    <source>
        <dbReference type="Proteomes" id="UP000027138"/>
    </source>
</evidence>
<gene>
    <name evidence="2" type="ORF">JCGZ_08685</name>
</gene>
<reference evidence="2 3" key="1">
    <citation type="journal article" date="2014" name="PLoS ONE">
        <title>Global Analysis of Gene Expression Profiles in Physic Nut (Jatropha curcas L.) Seedlings Exposed to Salt Stress.</title>
        <authorList>
            <person name="Zhang L."/>
            <person name="Zhang C."/>
            <person name="Wu P."/>
            <person name="Chen Y."/>
            <person name="Li M."/>
            <person name="Jiang H."/>
            <person name="Wu G."/>
        </authorList>
    </citation>
    <scope>NUCLEOTIDE SEQUENCE [LARGE SCALE GENOMIC DNA]</scope>
    <source>
        <strain evidence="3">cv. GZQX0401</strain>
        <tissue evidence="2">Young leaves</tissue>
    </source>
</reference>
<dbReference type="EMBL" id="KK914437">
    <property type="protein sequence ID" value="KDP36416.1"/>
    <property type="molecule type" value="Genomic_DNA"/>
</dbReference>
<feature type="compositionally biased region" description="Polar residues" evidence="1">
    <location>
        <begin position="1"/>
        <end position="24"/>
    </location>
</feature>
<sequence>MAKRIQTAQNHVARSRMLESTSRSRLPIARSQLESGSSLTLNCTTRAREDHMHSRDFGQKLSDSQCAHLALANHTSALATSSRARDFISRSRLHLALATSSRARDFISRSRLHLALATSSRARDFISRSRLVLRGRDFSQKHTDSQDAQVALATFTYAVAT</sequence>
<evidence type="ECO:0000313" key="2">
    <source>
        <dbReference type="EMBL" id="KDP36416.1"/>
    </source>
</evidence>
<keyword evidence="3" id="KW-1185">Reference proteome</keyword>
<feature type="region of interest" description="Disordered" evidence="1">
    <location>
        <begin position="1"/>
        <end position="25"/>
    </location>
</feature>
<organism evidence="2 3">
    <name type="scientific">Jatropha curcas</name>
    <name type="common">Barbados nut</name>
    <dbReference type="NCBI Taxonomy" id="180498"/>
    <lineage>
        <taxon>Eukaryota</taxon>
        <taxon>Viridiplantae</taxon>
        <taxon>Streptophyta</taxon>
        <taxon>Embryophyta</taxon>
        <taxon>Tracheophyta</taxon>
        <taxon>Spermatophyta</taxon>
        <taxon>Magnoliopsida</taxon>
        <taxon>eudicotyledons</taxon>
        <taxon>Gunneridae</taxon>
        <taxon>Pentapetalae</taxon>
        <taxon>rosids</taxon>
        <taxon>fabids</taxon>
        <taxon>Malpighiales</taxon>
        <taxon>Euphorbiaceae</taxon>
        <taxon>Crotonoideae</taxon>
        <taxon>Jatropheae</taxon>
        <taxon>Jatropha</taxon>
    </lineage>
</organism>